<dbReference type="InterPro" id="IPR004302">
    <property type="entry name" value="Cellulose/chitin-bd_N"/>
</dbReference>
<keyword evidence="1" id="KW-0732">Signal</keyword>
<dbReference type="CAZy" id="AA10">
    <property type="family name" value="Auxiliary Activities 10"/>
</dbReference>
<evidence type="ECO:0000313" key="3">
    <source>
        <dbReference type="EMBL" id="ACZ63499.1"/>
    </source>
</evidence>
<evidence type="ECO:0000313" key="4">
    <source>
        <dbReference type="Proteomes" id="UP000202544"/>
    </source>
</evidence>
<organism evidence="3 4">
    <name type="scientific">Pieris rapae granulovirus Wuhan</name>
    <dbReference type="NCBI Taxonomy" id="2848030"/>
    <lineage>
        <taxon>Viruses</taxon>
        <taxon>Viruses incertae sedis</taxon>
        <taxon>Naldaviricetes</taxon>
        <taxon>Lefavirales</taxon>
        <taxon>Baculoviridae</taxon>
        <taxon>Betabaculovirus</taxon>
        <taxon>Betabaculovirus arrapae</taxon>
    </lineage>
</organism>
<sequence>MIILLMMFTMLESVFGHGYLVYPLARQRFCYNQQDYYWPTDGTGIANSGCRKAFQHVYNKNEQNSAMAQAMFNQNTEYAAVAGADYRNATHIKRNVVPHTLCGAGADSYDHRFGDKSGMDIATNEWFVNTMTYQLATDLYFCPTAIHEPSYFEVYVSKKEYDPNEAALLWSDLTLIHRNVSKIVQKQLTNCESNRVYEINNVQLPYRSGAFVIYVRWQREDIVGEGFYNCADVIFNHDEL</sequence>
<feature type="domain" description="Chitin-binding type-4" evidence="2">
    <location>
        <begin position="17"/>
        <end position="233"/>
    </location>
</feature>
<dbReference type="KEGG" id="vg:11107140"/>
<protein>
    <submittedName>
        <fullName evidence="3">GP37</fullName>
    </submittedName>
</protein>
<dbReference type="OrthoDB" id="8547at10239"/>
<dbReference type="InterPro" id="IPR051024">
    <property type="entry name" value="GlcNAc_Chitin_IntDeg"/>
</dbReference>
<reference evidence="3 4" key="2">
    <citation type="journal article" date="2012" name="J. Virol.">
        <title>The Genome of Pieris rapae Granulovirus.</title>
        <authorList>
            <person name="Zhang B.Q."/>
            <person name="Cheng R.L."/>
            <person name="Wang X.F."/>
            <person name="Zhang C.X."/>
        </authorList>
    </citation>
    <scope>NUCLEOTIDE SEQUENCE [LARGE SCALE GENOMIC DNA]</scope>
    <source>
        <strain evidence="3">Wuhan</strain>
    </source>
</reference>
<evidence type="ECO:0000259" key="2">
    <source>
        <dbReference type="Pfam" id="PF03067"/>
    </source>
</evidence>
<dbReference type="PANTHER" id="PTHR34823">
    <property type="entry name" value="GLCNAC-BINDING PROTEIN A"/>
    <property type="match status" value="1"/>
</dbReference>
<accession>D2J4I0</accession>
<dbReference type="PANTHER" id="PTHR34823:SF1">
    <property type="entry name" value="CHITIN-BINDING TYPE-4 DOMAIN-CONTAINING PROTEIN"/>
    <property type="match status" value="1"/>
</dbReference>
<dbReference type="SUPFAM" id="SSF81296">
    <property type="entry name" value="E set domains"/>
    <property type="match status" value="1"/>
</dbReference>
<keyword evidence="4" id="KW-1185">Reference proteome</keyword>
<dbReference type="EMBL" id="GQ884143">
    <property type="protein sequence ID" value="ACZ63499.1"/>
    <property type="molecule type" value="Genomic_DNA"/>
</dbReference>
<dbReference type="GeneID" id="11107140"/>
<dbReference type="Gene3D" id="2.70.50.50">
    <property type="entry name" value="chitin-binding protein cbp21"/>
    <property type="match status" value="1"/>
</dbReference>
<dbReference type="RefSeq" id="YP_003429337.1">
    <property type="nucleotide sequence ID" value="NC_013797.1"/>
</dbReference>
<dbReference type="CDD" id="cd21178">
    <property type="entry name" value="Fusolin-like"/>
    <property type="match status" value="1"/>
</dbReference>
<name>D2J4I0_9BBAC</name>
<dbReference type="Proteomes" id="UP000202544">
    <property type="component" value="Segment"/>
</dbReference>
<dbReference type="Pfam" id="PF03067">
    <property type="entry name" value="LPMO_10"/>
    <property type="match status" value="1"/>
</dbReference>
<reference evidence="3 4" key="1">
    <citation type="journal article" date="2011" name="J. Proteome Res.">
        <title>ODV-associated proteins of the Pieris rapae granulovirus.</title>
        <authorList>
            <person name="Wang X.F."/>
            <person name="Zhang B.Q."/>
            <person name="Xu H.J."/>
            <person name="Cui Y.J."/>
            <person name="Xu Y.P."/>
            <person name="Zhang M.J."/>
            <person name="Han Y.S."/>
            <person name="Lee Y.S."/>
            <person name="Bao Y.Y."/>
            <person name="Zhang C.X."/>
        </authorList>
    </citation>
    <scope>NUCLEOTIDE SEQUENCE [LARGE SCALE GENOMIC DNA]</scope>
    <source>
        <strain evidence="3">Wuhan</strain>
    </source>
</reference>
<proteinExistence type="predicted"/>
<dbReference type="InterPro" id="IPR014756">
    <property type="entry name" value="Ig_E-set"/>
</dbReference>
<evidence type="ECO:0000256" key="1">
    <source>
        <dbReference type="ARBA" id="ARBA00022729"/>
    </source>
</evidence>